<feature type="region of interest" description="Disordered" evidence="1">
    <location>
        <begin position="266"/>
        <end position="291"/>
    </location>
</feature>
<comment type="caution">
    <text evidence="2">The sequence shown here is derived from an EMBL/GenBank/DDBJ whole genome shotgun (WGS) entry which is preliminary data.</text>
</comment>
<evidence type="ECO:0000313" key="3">
    <source>
        <dbReference type="Proteomes" id="UP001459277"/>
    </source>
</evidence>
<evidence type="ECO:0000313" key="2">
    <source>
        <dbReference type="EMBL" id="KAL0015162.1"/>
    </source>
</evidence>
<protein>
    <recommendedName>
        <fullName evidence="4">BED-type domain-containing protein</fullName>
    </recommendedName>
</protein>
<evidence type="ECO:0000256" key="1">
    <source>
        <dbReference type="SAM" id="MobiDB-lite"/>
    </source>
</evidence>
<reference evidence="2 3" key="1">
    <citation type="submission" date="2024-01" db="EMBL/GenBank/DDBJ databases">
        <title>A telomere-to-telomere, gap-free genome of sweet tea (Lithocarpus litseifolius).</title>
        <authorList>
            <person name="Zhou J."/>
        </authorList>
    </citation>
    <scope>NUCLEOTIDE SEQUENCE [LARGE SCALE GENOMIC DNA]</scope>
    <source>
        <strain evidence="2">Zhou-2022a</strain>
        <tissue evidence="2">Leaf</tissue>
    </source>
</reference>
<gene>
    <name evidence="2" type="ORF">SO802_002231</name>
</gene>
<organism evidence="2 3">
    <name type="scientific">Lithocarpus litseifolius</name>
    <dbReference type="NCBI Taxonomy" id="425828"/>
    <lineage>
        <taxon>Eukaryota</taxon>
        <taxon>Viridiplantae</taxon>
        <taxon>Streptophyta</taxon>
        <taxon>Embryophyta</taxon>
        <taxon>Tracheophyta</taxon>
        <taxon>Spermatophyta</taxon>
        <taxon>Magnoliopsida</taxon>
        <taxon>eudicotyledons</taxon>
        <taxon>Gunneridae</taxon>
        <taxon>Pentapetalae</taxon>
        <taxon>rosids</taxon>
        <taxon>fabids</taxon>
        <taxon>Fagales</taxon>
        <taxon>Fagaceae</taxon>
        <taxon>Lithocarpus</taxon>
    </lineage>
</organism>
<sequence>MGVFEVPTYMPCYEAATTASGGRSRRQEIVEEHHPERVFRKLERTWLQEHAGYIEQWAHRGEHVAEAPTLDGDTTDLVAYIELYRRMTRRYITQKSAYWDMLVESNVASLLQCKLGFELYNQLLRKLDLVGELSRVQLENACAVSEASAQVTGRGGRVGGLGGHRGAGGLRGGLGLAPVPVRSLKDEHELDEAFDGDWDMYMDGAGSSRCTFDATAQPFHLAGHDDSAKLGTQAQAGPRSPLPTRLSPPLVSGSAHDGGCIFVPTPGRTTPPVVQPEPTQEPSLPNPDEPTAQIEQIGSENIERVHGLRRSLRTDIHPPGCGTGDVQTMGCPSLNSILAIRECVHASNVLCFQFQMESDEMIPIDIKREGKDIALEDELDEVAVLPPPKKAKTESKNKINMKVYKRRTSTVSRCFQILLTKDEEMSTWKCKKCGKELIATRVDGSGNLKRHLELCPRKSEVPLSIPV</sequence>
<dbReference type="AlphaFoldDB" id="A0AAW2DX70"/>
<evidence type="ECO:0008006" key="4">
    <source>
        <dbReference type="Google" id="ProtNLM"/>
    </source>
</evidence>
<dbReference type="Proteomes" id="UP001459277">
    <property type="component" value="Unassembled WGS sequence"/>
</dbReference>
<keyword evidence="3" id="KW-1185">Reference proteome</keyword>
<proteinExistence type="predicted"/>
<dbReference type="EMBL" id="JAZDWU010000001">
    <property type="protein sequence ID" value="KAL0015162.1"/>
    <property type="molecule type" value="Genomic_DNA"/>
</dbReference>
<feature type="compositionally biased region" description="Low complexity" evidence="1">
    <location>
        <begin position="266"/>
        <end position="282"/>
    </location>
</feature>
<name>A0AAW2DX70_9ROSI</name>
<dbReference type="SMART" id="SM00614">
    <property type="entry name" value="ZnF_BED"/>
    <property type="match status" value="1"/>
</dbReference>
<accession>A0AAW2DX70</accession>